<dbReference type="SUPFAM" id="SSF50993">
    <property type="entry name" value="Peptidase/esterase 'gauge' domain"/>
    <property type="match status" value="1"/>
</dbReference>
<dbReference type="RefSeq" id="WP_192819032.1">
    <property type="nucleotide sequence ID" value="NZ_CP062310.1"/>
</dbReference>
<dbReference type="Pfam" id="PF02897">
    <property type="entry name" value="Peptidase_S9_N"/>
    <property type="match status" value="1"/>
</dbReference>
<evidence type="ECO:0000256" key="4">
    <source>
        <dbReference type="ARBA" id="ARBA00022801"/>
    </source>
</evidence>
<dbReference type="KEGG" id="thel:IG193_00920"/>
<evidence type="ECO:0000256" key="5">
    <source>
        <dbReference type="ARBA" id="ARBA00022825"/>
    </source>
</evidence>
<name>A0A7L9FGX7_9CREN</name>
<dbReference type="Gene3D" id="2.130.10.120">
    <property type="entry name" value="Prolyl oligopeptidase, N-terminal domain"/>
    <property type="match status" value="1"/>
</dbReference>
<dbReference type="Pfam" id="PF00326">
    <property type="entry name" value="Peptidase_S9"/>
    <property type="match status" value="1"/>
</dbReference>
<gene>
    <name evidence="8" type="ORF">IG193_00920</name>
</gene>
<dbReference type="InterPro" id="IPR002470">
    <property type="entry name" value="Peptidase_S9A"/>
</dbReference>
<evidence type="ECO:0000256" key="1">
    <source>
        <dbReference type="ARBA" id="ARBA00001070"/>
    </source>
</evidence>
<dbReference type="InterPro" id="IPR051167">
    <property type="entry name" value="Prolyl_oligopep/macrocyclase"/>
</dbReference>
<dbReference type="InterPro" id="IPR029058">
    <property type="entry name" value="AB_hydrolase_fold"/>
</dbReference>
<organism evidence="8 9">
    <name type="scientific">Infirmifilum lucidum</name>
    <dbReference type="NCBI Taxonomy" id="2776706"/>
    <lineage>
        <taxon>Archaea</taxon>
        <taxon>Thermoproteota</taxon>
        <taxon>Thermoprotei</taxon>
        <taxon>Thermofilales</taxon>
        <taxon>Thermofilaceae</taxon>
        <taxon>Infirmifilum</taxon>
    </lineage>
</organism>
<evidence type="ECO:0000256" key="3">
    <source>
        <dbReference type="ARBA" id="ARBA00022670"/>
    </source>
</evidence>
<accession>A0A7L9FGX7</accession>
<dbReference type="GO" id="GO:0004252">
    <property type="term" value="F:serine-type endopeptidase activity"/>
    <property type="evidence" value="ECO:0007669"/>
    <property type="project" value="UniProtKB-EC"/>
</dbReference>
<dbReference type="PANTHER" id="PTHR42881">
    <property type="entry name" value="PROLYL ENDOPEPTIDASE"/>
    <property type="match status" value="1"/>
</dbReference>
<comment type="catalytic activity">
    <reaction evidence="1">
        <text>Hydrolysis of Pro-|-Xaa &gt;&gt; Ala-|-Xaa in oligopeptides.</text>
        <dbReference type="EC" id="3.4.21.26"/>
    </reaction>
</comment>
<dbReference type="GeneID" id="59148414"/>
<dbReference type="GO" id="GO:0005829">
    <property type="term" value="C:cytosol"/>
    <property type="evidence" value="ECO:0007669"/>
    <property type="project" value="TreeGrafter"/>
</dbReference>
<dbReference type="SUPFAM" id="SSF53474">
    <property type="entry name" value="alpha/beta-Hydrolases"/>
    <property type="match status" value="1"/>
</dbReference>
<sequence length="623" mass="69422">MSSGYEWLEDLDDPRVRAFIEEQNRRFREYVGDEADRLYPKLLELYSMPFTVDASIYSGGFYTLTREKGTFTVKRYEYGETVAETVLEARQLGDDVVLTSISATPDGRLLAVLYSRAGSDYTHTLILDAESGERLRGPEGYVSPPVWLGQGRFLYVRTYRSGRAPDGVEAPTSRVFLAELGGGEEMVFGGGLGTNWIVSLSPDYEHGAVYAVAMHGWTKSRVYEYRGSGWSLLYDPGDSRAYPVGRGEGGVYLLSYENGLGQILRLGESPEVVVGAEKHPIGDAVVHRRGILAVRLVDGADRLEAYSLDGAREGEVVLEEKPGSLTVLSRGWGRALVRYESFDTPSKLYLLEGRSARLVEGSSLPLDLEVRDMWVASRDGTSIHGFEVRSRRARDARVAVVYGYGGFALPIKPRFYPEAVVLLEEGATFVSTNLRGGGEYGEEWHRAGMRENKARVFEDFEAFLEYYKSRGYFTVATGRSNGGLLVAAAVARRPDLVDVALVGYPLTDMLRFHKLYLGRLWITEYGDPEKPEDRRILESYSPLHNLKPEARRVTVLAYTGMADDRVHPSHALKFVARLLDLGAEAYLRVEEGSGHLGAVPQTRAREAAEVLALVEKKIREKVF</sequence>
<evidence type="ECO:0000313" key="8">
    <source>
        <dbReference type="EMBL" id="QOJ79060.1"/>
    </source>
</evidence>
<dbReference type="GO" id="GO:0006508">
    <property type="term" value="P:proteolysis"/>
    <property type="evidence" value="ECO:0007669"/>
    <property type="project" value="UniProtKB-KW"/>
</dbReference>
<dbReference type="EMBL" id="CP062310">
    <property type="protein sequence ID" value="QOJ79060.1"/>
    <property type="molecule type" value="Genomic_DNA"/>
</dbReference>
<dbReference type="Proteomes" id="UP000594121">
    <property type="component" value="Chromosome"/>
</dbReference>
<dbReference type="AlphaFoldDB" id="A0A7L9FGX7"/>
<feature type="domain" description="Peptidase S9 prolyl oligopeptidase catalytic" evidence="6">
    <location>
        <begin position="415"/>
        <end position="618"/>
    </location>
</feature>
<keyword evidence="3" id="KW-0645">Protease</keyword>
<evidence type="ECO:0000259" key="7">
    <source>
        <dbReference type="Pfam" id="PF02897"/>
    </source>
</evidence>
<proteinExistence type="predicted"/>
<dbReference type="GO" id="GO:0070012">
    <property type="term" value="F:oligopeptidase activity"/>
    <property type="evidence" value="ECO:0007669"/>
    <property type="project" value="TreeGrafter"/>
</dbReference>
<dbReference type="PANTHER" id="PTHR42881:SF2">
    <property type="entry name" value="PROLYL ENDOPEPTIDASE"/>
    <property type="match status" value="1"/>
</dbReference>
<evidence type="ECO:0000259" key="6">
    <source>
        <dbReference type="Pfam" id="PF00326"/>
    </source>
</evidence>
<evidence type="ECO:0000313" key="9">
    <source>
        <dbReference type="Proteomes" id="UP000594121"/>
    </source>
</evidence>
<reference evidence="8 9" key="1">
    <citation type="submission" date="2020-10" db="EMBL/GenBank/DDBJ databases">
        <title>Thermofilum lucidum 3507LT sp. nov. a novel member of Thermofilaceae family isolated from Chile hot spring, and proposal of description order Thermofilales.</title>
        <authorList>
            <person name="Zayulina K.S."/>
            <person name="Elcheninov A.G."/>
            <person name="Toshchakov S.V."/>
            <person name="Kublanov I.V."/>
        </authorList>
    </citation>
    <scope>NUCLEOTIDE SEQUENCE [LARGE SCALE GENOMIC DNA]</scope>
    <source>
        <strain evidence="8 9">3507LT</strain>
    </source>
</reference>
<dbReference type="InterPro" id="IPR001375">
    <property type="entry name" value="Peptidase_S9_cat"/>
</dbReference>
<dbReference type="EC" id="3.4.21.26" evidence="2"/>
<dbReference type="PRINTS" id="PR00862">
    <property type="entry name" value="PROLIGOPTASE"/>
</dbReference>
<protein>
    <recommendedName>
        <fullName evidence="2">prolyl oligopeptidase</fullName>
        <ecNumber evidence="2">3.4.21.26</ecNumber>
    </recommendedName>
</protein>
<keyword evidence="4" id="KW-0378">Hydrolase</keyword>
<keyword evidence="9" id="KW-1185">Reference proteome</keyword>
<feature type="domain" description="Peptidase S9A N-terminal" evidence="7">
    <location>
        <begin position="5"/>
        <end position="184"/>
    </location>
</feature>
<dbReference type="InParanoid" id="A0A7L9FGX7"/>
<dbReference type="InterPro" id="IPR023302">
    <property type="entry name" value="Pept_S9A_N"/>
</dbReference>
<keyword evidence="5" id="KW-0720">Serine protease</keyword>
<dbReference type="Gene3D" id="3.40.50.1820">
    <property type="entry name" value="alpha/beta hydrolase"/>
    <property type="match status" value="1"/>
</dbReference>
<evidence type="ECO:0000256" key="2">
    <source>
        <dbReference type="ARBA" id="ARBA00011897"/>
    </source>
</evidence>